<gene>
    <name evidence="1" type="ORF">LOAG_07169</name>
</gene>
<dbReference type="GeneID" id="9944587"/>
<accession>A0A1S0TY23</accession>
<dbReference type="EMBL" id="JH712696">
    <property type="protein sequence ID" value="EFO21319.1"/>
    <property type="molecule type" value="Genomic_DNA"/>
</dbReference>
<dbReference type="RefSeq" id="XP_003142751.1">
    <property type="nucleotide sequence ID" value="XM_003142703.1"/>
</dbReference>
<dbReference type="CTD" id="9944587"/>
<dbReference type="InParanoid" id="A0A1S0TY23"/>
<proteinExistence type="predicted"/>
<evidence type="ECO:0000313" key="1">
    <source>
        <dbReference type="EMBL" id="EFO21319.1"/>
    </source>
</evidence>
<reference evidence="1" key="1">
    <citation type="submission" date="2012-04" db="EMBL/GenBank/DDBJ databases">
        <title>The Genome Sequence of Loa loa.</title>
        <authorList>
            <consortium name="The Broad Institute Genome Sequencing Platform"/>
            <consortium name="Broad Institute Genome Sequencing Center for Infectious Disease"/>
            <person name="Nutman T.B."/>
            <person name="Fink D.L."/>
            <person name="Russ C."/>
            <person name="Young S."/>
            <person name="Zeng Q."/>
            <person name="Gargeya S."/>
            <person name="Alvarado L."/>
            <person name="Berlin A."/>
            <person name="Chapman S.B."/>
            <person name="Chen Z."/>
            <person name="Freedman E."/>
            <person name="Gellesch M."/>
            <person name="Goldberg J."/>
            <person name="Griggs A."/>
            <person name="Gujja S."/>
            <person name="Heilman E.R."/>
            <person name="Heiman D."/>
            <person name="Howarth C."/>
            <person name="Mehta T."/>
            <person name="Neiman D."/>
            <person name="Pearson M."/>
            <person name="Roberts A."/>
            <person name="Saif S."/>
            <person name="Shea T."/>
            <person name="Shenoy N."/>
            <person name="Sisk P."/>
            <person name="Stolte C."/>
            <person name="Sykes S."/>
            <person name="White J."/>
            <person name="Yandava C."/>
            <person name="Haas B."/>
            <person name="Henn M.R."/>
            <person name="Nusbaum C."/>
            <person name="Birren B."/>
        </authorList>
    </citation>
    <scope>NUCLEOTIDE SEQUENCE [LARGE SCALE GENOMIC DNA]</scope>
</reference>
<dbReference type="AlphaFoldDB" id="A0A1S0TY23"/>
<dbReference type="KEGG" id="loa:LOAG_07169"/>
<organism evidence="1">
    <name type="scientific">Loa loa</name>
    <name type="common">Eye worm</name>
    <name type="synonym">Filaria loa</name>
    <dbReference type="NCBI Taxonomy" id="7209"/>
    <lineage>
        <taxon>Eukaryota</taxon>
        <taxon>Metazoa</taxon>
        <taxon>Ecdysozoa</taxon>
        <taxon>Nematoda</taxon>
        <taxon>Chromadorea</taxon>
        <taxon>Rhabditida</taxon>
        <taxon>Spirurina</taxon>
        <taxon>Spiruromorpha</taxon>
        <taxon>Filarioidea</taxon>
        <taxon>Onchocercidae</taxon>
        <taxon>Loa</taxon>
    </lineage>
</organism>
<sequence length="151" mass="16765">MTSVTSSIISNISSLLFQLYAEKEKNGGATTNNPGNDTNYSYIVIIVCRRVKKYINGWVSYWRGEIVLINGLEFSPGIWKYPKREHIGTGKDGEVGSAQTEAPEAPWRNIIGGRSVSDLGSAEYCTTQTGKCITSIILFHGMRRKQPKMLT</sequence>
<name>A0A1S0TY23_LOALO</name>
<protein>
    <submittedName>
        <fullName evidence="1">Uncharacterized protein</fullName>
    </submittedName>
</protein>